<dbReference type="EMBL" id="CP036298">
    <property type="protein sequence ID" value="QDV22073.1"/>
    <property type="molecule type" value="Genomic_DNA"/>
</dbReference>
<dbReference type="OrthoDB" id="6381507at2"/>
<proteinExistence type="predicted"/>
<dbReference type="Proteomes" id="UP000318017">
    <property type="component" value="Chromosome"/>
</dbReference>
<dbReference type="InterPro" id="IPR036278">
    <property type="entry name" value="Sialidase_sf"/>
</dbReference>
<organism evidence="1 2">
    <name type="scientific">Aureliella helgolandensis</name>
    <dbReference type="NCBI Taxonomy" id="2527968"/>
    <lineage>
        <taxon>Bacteria</taxon>
        <taxon>Pseudomonadati</taxon>
        <taxon>Planctomycetota</taxon>
        <taxon>Planctomycetia</taxon>
        <taxon>Pirellulales</taxon>
        <taxon>Pirellulaceae</taxon>
        <taxon>Aureliella</taxon>
    </lineage>
</organism>
<dbReference type="RefSeq" id="WP_145073037.1">
    <property type="nucleotide sequence ID" value="NZ_CP036298.1"/>
</dbReference>
<evidence type="ECO:0000313" key="2">
    <source>
        <dbReference type="Proteomes" id="UP000318017"/>
    </source>
</evidence>
<protein>
    <recommendedName>
        <fullName evidence="3">Sialidase domain-containing protein</fullName>
    </recommendedName>
</protein>
<dbReference type="Pfam" id="PF15892">
    <property type="entry name" value="BNR_4"/>
    <property type="match status" value="1"/>
</dbReference>
<reference evidence="1 2" key="1">
    <citation type="submission" date="2019-02" db="EMBL/GenBank/DDBJ databases">
        <title>Deep-cultivation of Planctomycetes and their phenomic and genomic characterization uncovers novel biology.</title>
        <authorList>
            <person name="Wiegand S."/>
            <person name="Jogler M."/>
            <person name="Boedeker C."/>
            <person name="Pinto D."/>
            <person name="Vollmers J."/>
            <person name="Rivas-Marin E."/>
            <person name="Kohn T."/>
            <person name="Peeters S.H."/>
            <person name="Heuer A."/>
            <person name="Rast P."/>
            <person name="Oberbeckmann S."/>
            <person name="Bunk B."/>
            <person name="Jeske O."/>
            <person name="Meyerdierks A."/>
            <person name="Storesund J.E."/>
            <person name="Kallscheuer N."/>
            <person name="Luecker S."/>
            <person name="Lage O.M."/>
            <person name="Pohl T."/>
            <person name="Merkel B.J."/>
            <person name="Hornburger P."/>
            <person name="Mueller R.-W."/>
            <person name="Bruemmer F."/>
            <person name="Labrenz M."/>
            <person name="Spormann A.M."/>
            <person name="Op den Camp H."/>
            <person name="Overmann J."/>
            <person name="Amann R."/>
            <person name="Jetten M.S.M."/>
            <person name="Mascher T."/>
            <person name="Medema M.H."/>
            <person name="Devos D.P."/>
            <person name="Kaster A.-K."/>
            <person name="Ovreas L."/>
            <person name="Rohde M."/>
            <person name="Galperin M.Y."/>
            <person name="Jogler C."/>
        </authorList>
    </citation>
    <scope>NUCLEOTIDE SEQUENCE [LARGE SCALE GENOMIC DNA]</scope>
    <source>
        <strain evidence="1 2">Q31a</strain>
    </source>
</reference>
<evidence type="ECO:0000313" key="1">
    <source>
        <dbReference type="EMBL" id="QDV22073.1"/>
    </source>
</evidence>
<name>A0A518G0E6_9BACT</name>
<dbReference type="SUPFAM" id="SSF50939">
    <property type="entry name" value="Sialidases"/>
    <property type="match status" value="1"/>
</dbReference>
<evidence type="ECO:0008006" key="3">
    <source>
        <dbReference type="Google" id="ProtNLM"/>
    </source>
</evidence>
<sequence length="439" mass="49963">MTRWLIRAAWIAALASLPIIVAWLAYGRITSRLRTNSAWCWFSDPRALRVDNWLIVGSVDTTGYTRVDVVSVQADRVENSTKLSTDTEVDDHNTPSLLQLQDGRFLAAYARHSRDHFWCSRFGLLNETTGEMAWSEEQHNPVEATVTYSNLFQLEKEGGRIYNCFRGLNFNPTFSFSDDNGETWSEPRLLMRTGDGRTRPYLKYCCDNQQRIDFFYTEAHPRDFSTSIYHLYYEAGKLHHSDGTSVADLVSSNAISPEAGTRVFDGSEHRAWVWDIKRYAQGILAGVFVVSHDGPIGRDLRYYHALWNGGLWKVQFLAFAGSHLYEPENHYAGGIVLDARDPNRVFLSCNCQPHDAKQALNGYRLFEGNKSSANESWSFTPIAKGHAGDQIRPYACDDNLLWLQGYYAKYTEFRTRVHWTKIKSVVPIPTAIPAAAVTE</sequence>
<dbReference type="KEGG" id="ahel:Q31a_03520"/>
<dbReference type="CDD" id="cd15482">
    <property type="entry name" value="Sialidase_non-viral"/>
    <property type="match status" value="1"/>
</dbReference>
<dbReference type="AlphaFoldDB" id="A0A518G0E6"/>
<accession>A0A518G0E6</accession>
<gene>
    <name evidence="1" type="ORF">Q31a_03520</name>
</gene>
<dbReference type="Gene3D" id="2.120.10.10">
    <property type="match status" value="1"/>
</dbReference>
<keyword evidence="2" id="KW-1185">Reference proteome</keyword>